<dbReference type="InterPro" id="IPR002698">
    <property type="entry name" value="FTHF_cligase"/>
</dbReference>
<dbReference type="EMBL" id="JBHRYN010000069">
    <property type="protein sequence ID" value="MFC3703046.1"/>
    <property type="molecule type" value="Genomic_DNA"/>
</dbReference>
<comment type="caution">
    <text evidence="5">The sequence shown here is derived from an EMBL/GenBank/DDBJ whole genome shotgun (WGS) entry which is preliminary data.</text>
</comment>
<dbReference type="InterPro" id="IPR037171">
    <property type="entry name" value="NagB/RpiA_transferase-like"/>
</dbReference>
<reference evidence="6" key="1">
    <citation type="journal article" date="2019" name="Int. J. Syst. Evol. Microbiol.">
        <title>The Global Catalogue of Microorganisms (GCM) 10K type strain sequencing project: providing services to taxonomists for standard genome sequencing and annotation.</title>
        <authorList>
            <consortium name="The Broad Institute Genomics Platform"/>
            <consortium name="The Broad Institute Genome Sequencing Center for Infectious Disease"/>
            <person name="Wu L."/>
            <person name="Ma J."/>
        </authorList>
    </citation>
    <scope>NUCLEOTIDE SEQUENCE [LARGE SCALE GENOMIC DNA]</scope>
    <source>
        <strain evidence="6">CECT 8288</strain>
    </source>
</reference>
<dbReference type="RefSeq" id="WP_290280079.1">
    <property type="nucleotide sequence ID" value="NZ_JAUFQI010000001.1"/>
</dbReference>
<evidence type="ECO:0000256" key="1">
    <source>
        <dbReference type="ARBA" id="ARBA00010638"/>
    </source>
</evidence>
<comment type="similarity">
    <text evidence="1 4">Belongs to the 5-formyltetrahydrofolate cyclo-ligase family.</text>
</comment>
<keyword evidence="2 4" id="KW-0547">Nucleotide-binding</keyword>
<organism evidence="5 6">
    <name type="scientific">Reinekea marina</name>
    <dbReference type="NCBI Taxonomy" id="1310421"/>
    <lineage>
        <taxon>Bacteria</taxon>
        <taxon>Pseudomonadati</taxon>
        <taxon>Pseudomonadota</taxon>
        <taxon>Gammaproteobacteria</taxon>
        <taxon>Oceanospirillales</taxon>
        <taxon>Saccharospirillaceae</taxon>
        <taxon>Reinekea</taxon>
    </lineage>
</organism>
<dbReference type="Gene3D" id="3.40.50.10420">
    <property type="entry name" value="NagB/RpiA/CoA transferase-like"/>
    <property type="match status" value="1"/>
</dbReference>
<evidence type="ECO:0000313" key="5">
    <source>
        <dbReference type="EMBL" id="MFC3703046.1"/>
    </source>
</evidence>
<comment type="catalytic activity">
    <reaction evidence="4">
        <text>(6S)-5-formyl-5,6,7,8-tetrahydrofolate + ATP = (6R)-5,10-methenyltetrahydrofolate + ADP + phosphate</text>
        <dbReference type="Rhea" id="RHEA:10488"/>
        <dbReference type="ChEBI" id="CHEBI:30616"/>
        <dbReference type="ChEBI" id="CHEBI:43474"/>
        <dbReference type="ChEBI" id="CHEBI:57455"/>
        <dbReference type="ChEBI" id="CHEBI:57457"/>
        <dbReference type="ChEBI" id="CHEBI:456216"/>
        <dbReference type="EC" id="6.3.3.2"/>
    </reaction>
</comment>
<keyword evidence="4" id="KW-0460">Magnesium</keyword>
<dbReference type="EC" id="6.3.3.2" evidence="4"/>
<dbReference type="NCBIfam" id="TIGR02727">
    <property type="entry name" value="MTHFS_bact"/>
    <property type="match status" value="1"/>
</dbReference>
<gene>
    <name evidence="5" type="ORF">ACFOND_15555</name>
</gene>
<dbReference type="PANTHER" id="PTHR23407">
    <property type="entry name" value="ATPASE INHIBITOR/5-FORMYLTETRAHYDROFOLATE CYCLO-LIGASE"/>
    <property type="match status" value="1"/>
</dbReference>
<comment type="cofactor">
    <cofactor evidence="4">
        <name>Mg(2+)</name>
        <dbReference type="ChEBI" id="CHEBI:18420"/>
    </cofactor>
</comment>
<dbReference type="GO" id="GO:0030272">
    <property type="term" value="F:5-formyltetrahydrofolate cyclo-ligase activity"/>
    <property type="evidence" value="ECO:0007669"/>
    <property type="project" value="UniProtKB-EC"/>
</dbReference>
<keyword evidence="4" id="KW-0479">Metal-binding</keyword>
<keyword evidence="3 4" id="KW-0067">ATP-binding</keyword>
<proteinExistence type="inferred from homology"/>
<evidence type="ECO:0000256" key="3">
    <source>
        <dbReference type="ARBA" id="ARBA00022840"/>
    </source>
</evidence>
<dbReference type="PIRSF" id="PIRSF006806">
    <property type="entry name" value="FTHF_cligase"/>
    <property type="match status" value="1"/>
</dbReference>
<dbReference type="InterPro" id="IPR024185">
    <property type="entry name" value="FTHF_cligase-like_sf"/>
</dbReference>
<evidence type="ECO:0000256" key="4">
    <source>
        <dbReference type="RuleBase" id="RU361279"/>
    </source>
</evidence>
<accession>A0ABV7WUT0</accession>
<dbReference type="PANTHER" id="PTHR23407:SF1">
    <property type="entry name" value="5-FORMYLTETRAHYDROFOLATE CYCLO-LIGASE"/>
    <property type="match status" value="1"/>
</dbReference>
<evidence type="ECO:0000256" key="2">
    <source>
        <dbReference type="ARBA" id="ARBA00022741"/>
    </source>
</evidence>
<name>A0ABV7WUT0_9GAMM</name>
<protein>
    <recommendedName>
        <fullName evidence="4">5-formyltetrahydrofolate cyclo-ligase</fullName>
        <ecNumber evidence="4">6.3.3.2</ecNumber>
    </recommendedName>
</protein>
<dbReference type="SUPFAM" id="SSF100950">
    <property type="entry name" value="NagB/RpiA/CoA transferase-like"/>
    <property type="match status" value="1"/>
</dbReference>
<evidence type="ECO:0000313" key="6">
    <source>
        <dbReference type="Proteomes" id="UP001595710"/>
    </source>
</evidence>
<keyword evidence="6" id="KW-1185">Reference proteome</keyword>
<dbReference type="Pfam" id="PF01812">
    <property type="entry name" value="5-FTHF_cyc-lig"/>
    <property type="match status" value="1"/>
</dbReference>
<keyword evidence="5" id="KW-0436">Ligase</keyword>
<sequence>MSVNATPNPSNAIQKVELRRRLRKARRSLSYSEQQAAANALVEAIRPQLSVAKTPRIAMYWAADGEISLEPLMEYCFDLGIEVYLPVLHPFKPRLWFAQYSPGAPLLDNHFGIPEPQAKQRIKSWQLSMVLLPLVGFDEFGGRIGMGGGFYDRTFAGKERWPHKPKLIGVAHECQKLEKVPLEPWDIALTGVVSDKQWYSVG</sequence>
<dbReference type="Proteomes" id="UP001595710">
    <property type="component" value="Unassembled WGS sequence"/>
</dbReference>